<protein>
    <submittedName>
        <fullName evidence="1">Uncharacterized protein</fullName>
    </submittedName>
</protein>
<organism evidence="1">
    <name type="scientific">Fervidicoccus fontis</name>
    <dbReference type="NCBI Taxonomy" id="683846"/>
    <lineage>
        <taxon>Archaea</taxon>
        <taxon>Thermoproteota</taxon>
        <taxon>Thermoprotei</taxon>
        <taxon>Fervidicoccales</taxon>
        <taxon>Fervidicoccaceae</taxon>
        <taxon>Fervidicoccus</taxon>
    </lineage>
</organism>
<accession>A0A7J3ZII1</accession>
<dbReference type="EMBL" id="DRZC01000005">
    <property type="protein sequence ID" value="HHQ79887.1"/>
    <property type="molecule type" value="Genomic_DNA"/>
</dbReference>
<reference evidence="1" key="1">
    <citation type="journal article" date="2020" name="mSystems">
        <title>Genome- and Community-Level Interaction Insights into Carbon Utilization and Element Cycling Functions of Hydrothermarchaeota in Hydrothermal Sediment.</title>
        <authorList>
            <person name="Zhou Z."/>
            <person name="Liu Y."/>
            <person name="Xu W."/>
            <person name="Pan J."/>
            <person name="Luo Z.H."/>
            <person name="Li M."/>
        </authorList>
    </citation>
    <scope>NUCLEOTIDE SEQUENCE [LARGE SCALE GENOMIC DNA]</scope>
    <source>
        <strain evidence="1">SpSt-1116</strain>
    </source>
</reference>
<gene>
    <name evidence="1" type="ORF">ENM78_00250</name>
</gene>
<evidence type="ECO:0000313" key="1">
    <source>
        <dbReference type="EMBL" id="HHQ79887.1"/>
    </source>
</evidence>
<name>A0A7J3ZII1_9CREN</name>
<dbReference type="AlphaFoldDB" id="A0A7J3ZII1"/>
<sequence length="125" mass="14120">MGSKKPLASTGKVVSDYSPLFKYWELALKLKPEEAEKIIPRMEDVKSVEEHVGGRKMTVEELKRHLVREVISRVDPSIAQQALGSVYGVEFSEEEARMKIADIVAGWIIEVAEFFGIVDLKTRET</sequence>
<comment type="caution">
    <text evidence="1">The sequence shown here is derived from an EMBL/GenBank/DDBJ whole genome shotgun (WGS) entry which is preliminary data.</text>
</comment>
<proteinExistence type="predicted"/>